<sequence>MGRGRRPTEQVRGEVLAAAGALLLDGGMAAFTVDEVARRSGASKVTIYKLWPSKGTLALEGYFTTVEAALEFPDTGDVQADLRTQLHAFVDLLTTTTAGRTVAELIGHAQTDPELREAYLRTYSSPRRRLAVERMERGRAAGQLRPDLDPETVVDQLWGACYHRLLVPDLPLDHATADALVGNLFRGIGA</sequence>
<evidence type="ECO:0000256" key="1">
    <source>
        <dbReference type="ARBA" id="ARBA00023015"/>
    </source>
</evidence>
<feature type="DNA-binding region" description="H-T-H motif" evidence="4">
    <location>
        <begin position="32"/>
        <end position="51"/>
    </location>
</feature>
<dbReference type="InterPro" id="IPR050109">
    <property type="entry name" value="HTH-type_TetR-like_transc_reg"/>
</dbReference>
<gene>
    <name evidence="6" type="ORF">GCM10017577_50000</name>
</gene>
<keyword evidence="2 4" id="KW-0238">DNA-binding</keyword>
<dbReference type="Gene3D" id="1.10.10.60">
    <property type="entry name" value="Homeodomain-like"/>
    <property type="match status" value="1"/>
</dbReference>
<dbReference type="InterPro" id="IPR009057">
    <property type="entry name" value="Homeodomain-like_sf"/>
</dbReference>
<dbReference type="InterPro" id="IPR001647">
    <property type="entry name" value="HTH_TetR"/>
</dbReference>
<dbReference type="EMBL" id="BSFQ01000025">
    <property type="protein sequence ID" value="GLL13856.1"/>
    <property type="molecule type" value="Genomic_DNA"/>
</dbReference>
<dbReference type="InterPro" id="IPR036271">
    <property type="entry name" value="Tet_transcr_reg_TetR-rel_C_sf"/>
</dbReference>
<reference evidence="6" key="1">
    <citation type="journal article" date="2014" name="Int. J. Syst. Evol. Microbiol.">
        <title>Complete genome sequence of Corynebacterium casei LMG S-19264T (=DSM 44701T), isolated from a smear-ripened cheese.</title>
        <authorList>
            <consortium name="US DOE Joint Genome Institute (JGI-PGF)"/>
            <person name="Walter F."/>
            <person name="Albersmeier A."/>
            <person name="Kalinowski J."/>
            <person name="Ruckert C."/>
        </authorList>
    </citation>
    <scope>NUCLEOTIDE SEQUENCE</scope>
    <source>
        <strain evidence="6">VKM Ac-1069</strain>
    </source>
</reference>
<evidence type="ECO:0000256" key="3">
    <source>
        <dbReference type="ARBA" id="ARBA00023163"/>
    </source>
</evidence>
<organism evidence="6 7">
    <name type="scientific">Pseudonocardia halophobica</name>
    <dbReference type="NCBI Taxonomy" id="29401"/>
    <lineage>
        <taxon>Bacteria</taxon>
        <taxon>Bacillati</taxon>
        <taxon>Actinomycetota</taxon>
        <taxon>Actinomycetes</taxon>
        <taxon>Pseudonocardiales</taxon>
        <taxon>Pseudonocardiaceae</taxon>
        <taxon>Pseudonocardia</taxon>
    </lineage>
</organism>
<dbReference type="PANTHER" id="PTHR30055">
    <property type="entry name" value="HTH-TYPE TRANSCRIPTIONAL REGULATOR RUTR"/>
    <property type="match status" value="1"/>
</dbReference>
<dbReference type="Gene3D" id="1.10.357.10">
    <property type="entry name" value="Tetracycline Repressor, domain 2"/>
    <property type="match status" value="1"/>
</dbReference>
<dbReference type="Pfam" id="PF16859">
    <property type="entry name" value="TetR_C_11"/>
    <property type="match status" value="1"/>
</dbReference>
<evidence type="ECO:0000313" key="6">
    <source>
        <dbReference type="EMBL" id="GLL13856.1"/>
    </source>
</evidence>
<dbReference type="PANTHER" id="PTHR30055:SF148">
    <property type="entry name" value="TETR-FAMILY TRANSCRIPTIONAL REGULATOR"/>
    <property type="match status" value="1"/>
</dbReference>
<dbReference type="Pfam" id="PF00440">
    <property type="entry name" value="TetR_N"/>
    <property type="match status" value="1"/>
</dbReference>
<protein>
    <submittedName>
        <fullName evidence="6">TetR family transcriptional regulator</fullName>
    </submittedName>
</protein>
<dbReference type="GO" id="GO:0000976">
    <property type="term" value="F:transcription cis-regulatory region binding"/>
    <property type="evidence" value="ECO:0007669"/>
    <property type="project" value="TreeGrafter"/>
</dbReference>
<evidence type="ECO:0000256" key="4">
    <source>
        <dbReference type="PROSITE-ProRule" id="PRU00335"/>
    </source>
</evidence>
<comment type="caution">
    <text evidence="6">The sequence shown here is derived from an EMBL/GenBank/DDBJ whole genome shotgun (WGS) entry which is preliminary data.</text>
</comment>
<name>A0A9W6NYK5_9PSEU</name>
<reference evidence="6" key="2">
    <citation type="submission" date="2023-01" db="EMBL/GenBank/DDBJ databases">
        <authorList>
            <person name="Sun Q."/>
            <person name="Evtushenko L."/>
        </authorList>
    </citation>
    <scope>NUCLEOTIDE SEQUENCE</scope>
    <source>
        <strain evidence="6">VKM Ac-1069</strain>
    </source>
</reference>
<dbReference type="SUPFAM" id="SSF48498">
    <property type="entry name" value="Tetracyclin repressor-like, C-terminal domain"/>
    <property type="match status" value="1"/>
</dbReference>
<keyword evidence="7" id="KW-1185">Reference proteome</keyword>
<evidence type="ECO:0000259" key="5">
    <source>
        <dbReference type="PROSITE" id="PS50977"/>
    </source>
</evidence>
<evidence type="ECO:0000313" key="7">
    <source>
        <dbReference type="Proteomes" id="UP001143463"/>
    </source>
</evidence>
<keyword evidence="3" id="KW-0804">Transcription</keyword>
<accession>A0A9W6NYK5</accession>
<proteinExistence type="predicted"/>
<dbReference type="AlphaFoldDB" id="A0A9W6NYK5"/>
<dbReference type="InterPro" id="IPR011075">
    <property type="entry name" value="TetR_C"/>
</dbReference>
<dbReference type="RefSeq" id="WP_037049946.1">
    <property type="nucleotide sequence ID" value="NZ_BAAAUZ010000051.1"/>
</dbReference>
<dbReference type="Proteomes" id="UP001143463">
    <property type="component" value="Unassembled WGS sequence"/>
</dbReference>
<dbReference type="SUPFAM" id="SSF46689">
    <property type="entry name" value="Homeodomain-like"/>
    <property type="match status" value="1"/>
</dbReference>
<dbReference type="GO" id="GO:0003700">
    <property type="term" value="F:DNA-binding transcription factor activity"/>
    <property type="evidence" value="ECO:0007669"/>
    <property type="project" value="TreeGrafter"/>
</dbReference>
<evidence type="ECO:0000256" key="2">
    <source>
        <dbReference type="ARBA" id="ARBA00023125"/>
    </source>
</evidence>
<keyword evidence="1" id="KW-0805">Transcription regulation</keyword>
<feature type="domain" description="HTH tetR-type" evidence="5">
    <location>
        <begin position="9"/>
        <end position="69"/>
    </location>
</feature>
<dbReference type="PROSITE" id="PS50977">
    <property type="entry name" value="HTH_TETR_2"/>
    <property type="match status" value="1"/>
</dbReference>